<dbReference type="InterPro" id="IPR002872">
    <property type="entry name" value="Proline_DH_dom"/>
</dbReference>
<comment type="catalytic activity">
    <reaction evidence="5">
        <text>L-glutamate 5-semialdehyde + NAD(+) + H2O = L-glutamate + NADH + 2 H(+)</text>
        <dbReference type="Rhea" id="RHEA:30235"/>
        <dbReference type="ChEBI" id="CHEBI:15377"/>
        <dbReference type="ChEBI" id="CHEBI:15378"/>
        <dbReference type="ChEBI" id="CHEBI:29985"/>
        <dbReference type="ChEBI" id="CHEBI:57540"/>
        <dbReference type="ChEBI" id="CHEBI:57945"/>
        <dbReference type="ChEBI" id="CHEBI:58066"/>
        <dbReference type="EC" id="1.2.1.88"/>
    </reaction>
</comment>
<dbReference type="InterPro" id="IPR016161">
    <property type="entry name" value="Ald_DH/histidinol_DH"/>
</dbReference>
<dbReference type="InterPro" id="IPR050485">
    <property type="entry name" value="Proline_metab_enzyme"/>
</dbReference>
<dbReference type="Gene3D" id="3.40.605.10">
    <property type="entry name" value="Aldehyde Dehydrogenase, Chain A, domain 1"/>
    <property type="match status" value="1"/>
</dbReference>
<feature type="domain" description="Aldehyde dehydrogenase" evidence="9">
    <location>
        <begin position="985"/>
        <end position="1404"/>
    </location>
</feature>
<keyword evidence="12" id="KW-1185">Reference proteome</keyword>
<dbReference type="Pfam" id="PF00171">
    <property type="entry name" value="Aldedh"/>
    <property type="match status" value="1"/>
</dbReference>
<organism evidence="11 12">
    <name type="scientific">Agrococcus casei LMG 22410</name>
    <dbReference type="NCBI Taxonomy" id="1255656"/>
    <lineage>
        <taxon>Bacteria</taxon>
        <taxon>Bacillati</taxon>
        <taxon>Actinomycetota</taxon>
        <taxon>Actinomycetes</taxon>
        <taxon>Micrococcales</taxon>
        <taxon>Microbacteriaceae</taxon>
        <taxon>Agrococcus</taxon>
    </lineage>
</organism>
<dbReference type="Gene3D" id="3.40.309.10">
    <property type="entry name" value="Aldehyde Dehydrogenase, Chain A, domain 2"/>
    <property type="match status" value="1"/>
</dbReference>
<dbReference type="GO" id="GO:0010133">
    <property type="term" value="P:L-proline catabolic process to L-glutamate"/>
    <property type="evidence" value="ECO:0007669"/>
    <property type="project" value="TreeGrafter"/>
</dbReference>
<accession>A0A1R4GNK4</accession>
<dbReference type="InterPro" id="IPR016160">
    <property type="entry name" value="Ald_DH_CS_CYS"/>
</dbReference>
<evidence type="ECO:0000256" key="8">
    <source>
        <dbReference type="SAM" id="MobiDB-lite"/>
    </source>
</evidence>
<feature type="active site" evidence="6">
    <location>
        <position position="1178"/>
    </location>
</feature>
<dbReference type="InterPro" id="IPR029510">
    <property type="entry name" value="Ald_DH_CS_GLU"/>
</dbReference>
<dbReference type="PROSITE" id="PS00070">
    <property type="entry name" value="ALDEHYDE_DEHYDR_CYS"/>
    <property type="match status" value="1"/>
</dbReference>
<keyword evidence="3 7" id="KW-0560">Oxidoreductase</keyword>
<dbReference type="InterPro" id="IPR015590">
    <property type="entry name" value="Aldehyde_DH_dom"/>
</dbReference>
<evidence type="ECO:0000259" key="10">
    <source>
        <dbReference type="Pfam" id="PF01619"/>
    </source>
</evidence>
<evidence type="ECO:0000259" key="9">
    <source>
        <dbReference type="Pfam" id="PF00171"/>
    </source>
</evidence>
<dbReference type="InterPro" id="IPR029041">
    <property type="entry name" value="FAD-linked_oxidoreductase-like"/>
</dbReference>
<dbReference type="InterPro" id="IPR016162">
    <property type="entry name" value="Ald_DH_N"/>
</dbReference>
<proteinExistence type="inferred from homology"/>
<feature type="domain" description="Proline dehydrogenase" evidence="10">
    <location>
        <begin position="589"/>
        <end position="881"/>
    </location>
</feature>
<dbReference type="PROSITE" id="PS00687">
    <property type="entry name" value="ALDEHYDE_DEHYDR_GLU"/>
    <property type="match status" value="1"/>
</dbReference>
<evidence type="ECO:0000256" key="5">
    <source>
        <dbReference type="ARBA" id="ARBA00048142"/>
    </source>
</evidence>
<dbReference type="Proteomes" id="UP000195787">
    <property type="component" value="Unassembled WGS sequence"/>
</dbReference>
<feature type="region of interest" description="Disordered" evidence="8">
    <location>
        <begin position="1"/>
        <end position="444"/>
    </location>
</feature>
<dbReference type="GO" id="GO:0004657">
    <property type="term" value="F:proline dehydrogenase activity"/>
    <property type="evidence" value="ECO:0007669"/>
    <property type="project" value="UniProtKB-ARBA"/>
</dbReference>
<feature type="compositionally biased region" description="Pro residues" evidence="8">
    <location>
        <begin position="129"/>
        <end position="145"/>
    </location>
</feature>
<comment type="similarity">
    <text evidence="7">Belongs to the aldehyde dehydrogenase family.</text>
</comment>
<evidence type="ECO:0000313" key="11">
    <source>
        <dbReference type="EMBL" id="SJM69462.1"/>
    </source>
</evidence>
<reference evidence="11 12" key="1">
    <citation type="submission" date="2017-02" db="EMBL/GenBank/DDBJ databases">
        <authorList>
            <person name="Peterson S.W."/>
        </authorList>
    </citation>
    <scope>NUCLEOTIDE SEQUENCE [LARGE SCALE GENOMIC DNA]</scope>
    <source>
        <strain evidence="11 12">LMG 22410</strain>
    </source>
</reference>
<dbReference type="EMBL" id="FUHU01000046">
    <property type="protein sequence ID" value="SJM69462.1"/>
    <property type="molecule type" value="Genomic_DNA"/>
</dbReference>
<evidence type="ECO:0000256" key="3">
    <source>
        <dbReference type="ARBA" id="ARBA00023002"/>
    </source>
</evidence>
<feature type="compositionally biased region" description="Acidic residues" evidence="8">
    <location>
        <begin position="67"/>
        <end position="77"/>
    </location>
</feature>
<gene>
    <name evidence="11" type="ORF">CZ674_13305</name>
</gene>
<evidence type="ECO:0000256" key="2">
    <source>
        <dbReference type="ARBA" id="ARBA00012884"/>
    </source>
</evidence>
<keyword evidence="4" id="KW-0520">NAD</keyword>
<dbReference type="Pfam" id="PF01619">
    <property type="entry name" value="Pro_dh"/>
    <property type="match status" value="1"/>
</dbReference>
<evidence type="ECO:0000313" key="12">
    <source>
        <dbReference type="Proteomes" id="UP000195787"/>
    </source>
</evidence>
<protein>
    <recommendedName>
        <fullName evidence="2">L-glutamate gamma-semialdehyde dehydrogenase</fullName>
        <ecNumber evidence="2">1.2.1.88</ecNumber>
    </recommendedName>
</protein>
<name>A0A1R4GNK4_9MICO</name>
<dbReference type="PANTHER" id="PTHR42862">
    <property type="entry name" value="DELTA-1-PYRROLINE-5-CARBOXYLATE DEHYDROGENASE 1, ISOFORM A-RELATED"/>
    <property type="match status" value="1"/>
</dbReference>
<evidence type="ECO:0000256" key="4">
    <source>
        <dbReference type="ARBA" id="ARBA00023027"/>
    </source>
</evidence>
<evidence type="ECO:0000256" key="1">
    <source>
        <dbReference type="ARBA" id="ARBA00004786"/>
    </source>
</evidence>
<evidence type="ECO:0000256" key="7">
    <source>
        <dbReference type="RuleBase" id="RU003345"/>
    </source>
</evidence>
<feature type="compositionally biased region" description="Pro residues" evidence="8">
    <location>
        <begin position="211"/>
        <end position="220"/>
    </location>
</feature>
<dbReference type="GO" id="GO:0009898">
    <property type="term" value="C:cytoplasmic side of plasma membrane"/>
    <property type="evidence" value="ECO:0007669"/>
    <property type="project" value="TreeGrafter"/>
</dbReference>
<feature type="compositionally biased region" description="Basic and acidic residues" evidence="8">
    <location>
        <begin position="79"/>
        <end position="92"/>
    </location>
</feature>
<feature type="compositionally biased region" description="Polar residues" evidence="8">
    <location>
        <begin position="284"/>
        <end position="293"/>
    </location>
</feature>
<dbReference type="SUPFAM" id="SSF53720">
    <property type="entry name" value="ALDH-like"/>
    <property type="match status" value="1"/>
</dbReference>
<dbReference type="Gene3D" id="3.20.20.220">
    <property type="match status" value="1"/>
</dbReference>
<dbReference type="PANTHER" id="PTHR42862:SF1">
    <property type="entry name" value="DELTA-1-PYRROLINE-5-CARBOXYLATE DEHYDROGENASE 2, ISOFORM A-RELATED"/>
    <property type="match status" value="1"/>
</dbReference>
<feature type="compositionally biased region" description="Low complexity" evidence="8">
    <location>
        <begin position="273"/>
        <end position="283"/>
    </location>
</feature>
<feature type="compositionally biased region" description="Basic and acidic residues" evidence="8">
    <location>
        <begin position="1"/>
        <end position="12"/>
    </location>
</feature>
<dbReference type="InterPro" id="IPR016163">
    <property type="entry name" value="Ald_DH_C"/>
</dbReference>
<evidence type="ECO:0000256" key="6">
    <source>
        <dbReference type="PROSITE-ProRule" id="PRU10007"/>
    </source>
</evidence>
<comment type="pathway">
    <text evidence="1">Amino-acid degradation; L-proline degradation into L-glutamate; L-glutamate from L-proline: step 2/2.</text>
</comment>
<dbReference type="EC" id="1.2.1.88" evidence="2"/>
<sequence>MHDSKNPGRSDAEGTNDGVEDLAARLESGADEAPQEAETSGWSLAEDFGDPGVAAGGEGEAFWLTDDASDEQSEPGEGELARGGDTEIVRDLEGDEPDIVEVSYASETDYVEPLPQPEEPAEPESVEPAPAPQPPVPTSGPSPVEPPRDDTADYDEDVEVVDVQYAHPSTPEPNRGSQPKTAPESWGTPQGFDIEQKPDFVTSSPAYGQDPEPPAAPEPSEPADHSHQQVEQVFEAEEVADDVPPPPKPESDTAKLTRINAEFNALLEDPADEPAQAAEPASDTESATWSQLETGEINLDPTKLSDAKAMFASMQQNATAEHQRLTGQHPRLTGQHPTPIPGQSALPAGDHRQALPAGGTAASAPQAPHSQEYDAAQFDPAQQRPAADGEFLYPNAPVYGEGPGLPYATHPGEDAAQSLAGQGPSGSLVPPEQSAPPMASEQAKHLANERAQQRGMILRATEPDTEDEIAQAAINRVRGWISQRNPNMRRDAASERLAKLLDDPKGLDFAIRFVDRVVRTEDNQAAAREFERLSRDIPDFLDWYLKFGISMGGGFGLLAPGMVVPIAKRALRKLVSHLVIDATSDKLGKRLAKVRESGVRLNVNLLGEAVLGEQEAERRLDGTMTLLSRDDVDYVSVKVSALAPQLNPWAFQQTVQRVAERLMPLYRMAANSPTPKFINLDMEEYLDLDLTIAVFKHVMSQPELRGLESGIVLQAYLPDALGALQDLTAWAQARVASGGAPIKVRVVKGANLAMERVESKLHGWPLAPVESKASADANFKRVLEFALRPENAEAVRIGIASHNLFDLAYGVELATRSGVRDRIDFEMLLGMASDHLEALQREVPNVVLYTPVVQPRDFDSAVAYLVRRLEENASGENFMSRGFEIGESLEAFEQERDRFLDSIDLLRAQDADGAPASNRQQDRSGSLSIAVADPSEHDGFFNEPDTDPSKAANREWASRVLDRASVSELGNATLSRNHIDDVPTLDRRVRKIIEAAPAWRERGADARRAILYDAAVTLGAYRGRLIEVMAAETGKTVAEGDPEVSEAIDFCRYYGDQAVRLEQFEHATPVAVDLTLVVPPWNFPTAIPVGGIVAALATGSTVIIKPAHLARRTAAVLCEALWEAGVPREVLVLCDIEDREVSQRLISHESVGRLILTGSSETAELFGSWRPDLPIFAETSGKNAITVTPSADFDLAVDDIVHSAFGHAGQKCSAASLLILVGSVGKSEKFRRQLLDAVQTLRVGYPTDPQVHVGPVIEPASGKLERALTTLETGESWLVEPHRLDSEGRLWSPGVRVGVQPGSYTHLTEFFGPHLSIIEVETLEEALAVQNGTDYGLTAGIHALDVAEVREWLDGVQAGNLYVNRGITGAIVRRQSFGGWKLSQVGPGAKAGGPNYLASLVDWKPVFDRPKGNVKLVGLSHAVATVIEAATPQLDFLEFDRVRAGANSDQRAWEAEFGVAVDESQLEYERNVLRYRPSDEVLVRLADDGTIGQLMRVLAAAARAGATIRISSSKPLPPLVASLAQLDEPLLRMEHIMVESDDEFHKRIAAGGALAPVTQTDAQGVERAGSPVRRIRLAGSDPKLHQVLGGSVRVAVYDGPVSTEGHLELLPFLREQAVSVTAHRYGNLDADFAKLKL</sequence>
<dbReference type="SUPFAM" id="SSF51730">
    <property type="entry name" value="FAD-linked oxidoreductase"/>
    <property type="match status" value="1"/>
</dbReference>
<dbReference type="GO" id="GO:0003842">
    <property type="term" value="F:L-glutamate gamma-semialdehyde dehydrogenase activity"/>
    <property type="evidence" value="ECO:0007669"/>
    <property type="project" value="UniProtKB-EC"/>
</dbReference>